<sequence length="380" mass="41945">MGRYQHSLLFSQAESLSDRLQDIHSNILAGIPAVDRISCALYDPATDLVKTFINSTHEGHAISGYQYQLKDSRSLSVLAASGDYRVIDDIRIDIQPGNQHSDWLLEQGYSSSFTIPMINGGELLGFIFFDSLKAGVFTPEVQRDLLVYCNVVMMVIVSELAAVNTLLATANAAQDFVHVRDFETGAHLQRMARLSRLIARATATDFAVSDEFVEHVYLFAPLHDIGKIGIPDEILLKPGRLSEEERQIMQGHVQKGVELINSVMKNFHLSHLVDSKIMLNIVACHHELLDGSGYPQGLAGDDVPAEARIVATADIFDALTSFRPYKKAWSIDDALAELDRMAQAGKLDTRCVQALYSQRAEVDEIVSQLVGTDLPEMAGD</sequence>
<dbReference type="RefSeq" id="WP_225676550.1">
    <property type="nucleotide sequence ID" value="NZ_JAEDAH010000097.1"/>
</dbReference>
<comment type="caution">
    <text evidence="2">The sequence shown here is derived from an EMBL/GenBank/DDBJ whole genome shotgun (WGS) entry which is preliminary data.</text>
</comment>
<dbReference type="SMART" id="SM00471">
    <property type="entry name" value="HDc"/>
    <property type="match status" value="1"/>
</dbReference>
<dbReference type="Proteomes" id="UP000714380">
    <property type="component" value="Unassembled WGS sequence"/>
</dbReference>
<dbReference type="Gene3D" id="1.10.3210.10">
    <property type="entry name" value="Hypothetical protein af1432"/>
    <property type="match status" value="1"/>
</dbReference>
<organism evidence="2 3">
    <name type="scientific">Thalassolituus marinus</name>
    <dbReference type="NCBI Taxonomy" id="671053"/>
    <lineage>
        <taxon>Bacteria</taxon>
        <taxon>Pseudomonadati</taxon>
        <taxon>Pseudomonadota</taxon>
        <taxon>Gammaproteobacteria</taxon>
        <taxon>Oceanospirillales</taxon>
        <taxon>Oceanospirillaceae</taxon>
        <taxon>Thalassolituus</taxon>
    </lineage>
</organism>
<feature type="domain" description="HD-GYP" evidence="1">
    <location>
        <begin position="162"/>
        <end position="371"/>
    </location>
</feature>
<dbReference type="PROSITE" id="PS51832">
    <property type="entry name" value="HD_GYP"/>
    <property type="match status" value="1"/>
</dbReference>
<dbReference type="InterPro" id="IPR029016">
    <property type="entry name" value="GAF-like_dom_sf"/>
</dbReference>
<dbReference type="CDD" id="cd00077">
    <property type="entry name" value="HDc"/>
    <property type="match status" value="1"/>
</dbReference>
<reference evidence="2 3" key="1">
    <citation type="submission" date="2020-12" db="EMBL/GenBank/DDBJ databases">
        <title>Novel Thalassolituus-related marine hydrocarbonoclastic bacteria mediated algae-derived hydrocarbons mineralization in twilight zone of the northern South China Sea.</title>
        <authorList>
            <person name="Dong C."/>
        </authorList>
    </citation>
    <scope>NUCLEOTIDE SEQUENCE [LARGE SCALE GENOMIC DNA]</scope>
    <source>
        <strain evidence="2 3">IMCC1826</strain>
    </source>
</reference>
<evidence type="ECO:0000259" key="1">
    <source>
        <dbReference type="PROSITE" id="PS51832"/>
    </source>
</evidence>
<evidence type="ECO:0000313" key="2">
    <source>
        <dbReference type="EMBL" id="MCA6065019.1"/>
    </source>
</evidence>
<dbReference type="EMBL" id="JAEDAH010000097">
    <property type="protein sequence ID" value="MCA6065019.1"/>
    <property type="molecule type" value="Genomic_DNA"/>
</dbReference>
<dbReference type="SUPFAM" id="SSF55781">
    <property type="entry name" value="GAF domain-like"/>
    <property type="match status" value="1"/>
</dbReference>
<dbReference type="InterPro" id="IPR052020">
    <property type="entry name" value="Cyclic_di-GMP/3'3'-cGAMP_PDE"/>
</dbReference>
<dbReference type="Gene3D" id="3.30.450.40">
    <property type="match status" value="1"/>
</dbReference>
<accession>A0ABS7ZTI5</accession>
<dbReference type="PANTHER" id="PTHR45228">
    <property type="entry name" value="CYCLIC DI-GMP PHOSPHODIESTERASE TM_0186-RELATED"/>
    <property type="match status" value="1"/>
</dbReference>
<dbReference type="PANTHER" id="PTHR45228:SF1">
    <property type="entry name" value="CYCLIC DI-GMP PHOSPHODIESTERASE TM_0186"/>
    <property type="match status" value="1"/>
</dbReference>
<keyword evidence="3" id="KW-1185">Reference proteome</keyword>
<gene>
    <name evidence="2" type="ORF">I9W95_15565</name>
</gene>
<proteinExistence type="predicted"/>
<dbReference type="SUPFAM" id="SSF109604">
    <property type="entry name" value="HD-domain/PDEase-like"/>
    <property type="match status" value="1"/>
</dbReference>
<dbReference type="Pfam" id="PF13487">
    <property type="entry name" value="HD_5"/>
    <property type="match status" value="1"/>
</dbReference>
<evidence type="ECO:0000313" key="3">
    <source>
        <dbReference type="Proteomes" id="UP000714380"/>
    </source>
</evidence>
<dbReference type="InterPro" id="IPR037522">
    <property type="entry name" value="HD_GYP_dom"/>
</dbReference>
<dbReference type="InterPro" id="IPR003607">
    <property type="entry name" value="HD/PDEase_dom"/>
</dbReference>
<protein>
    <submittedName>
        <fullName evidence="2">HD domain-containing protein</fullName>
    </submittedName>
</protein>
<name>A0ABS7ZTI5_9GAMM</name>